<keyword evidence="11" id="KW-0966">Cell projection</keyword>
<evidence type="ECO:0000256" key="7">
    <source>
        <dbReference type="ARBA" id="ARBA00022779"/>
    </source>
</evidence>
<evidence type="ECO:0000256" key="10">
    <source>
        <dbReference type="RuleBase" id="RU364125"/>
    </source>
</evidence>
<comment type="caution">
    <text evidence="11">The sequence shown here is derived from an EMBL/GenBank/DDBJ whole genome shotgun (WGS) entry which is preliminary data.</text>
</comment>
<dbReference type="Proteomes" id="UP000286482">
    <property type="component" value="Unassembled WGS sequence"/>
</dbReference>
<reference evidence="11 12" key="1">
    <citation type="submission" date="2018-09" db="EMBL/GenBank/DDBJ databases">
        <authorList>
            <person name="Wang Z."/>
        </authorList>
    </citation>
    <scope>NUCLEOTIDE SEQUENCE [LARGE SCALE GENOMIC DNA]</scope>
    <source>
        <strain evidence="11 12">ALS 81</strain>
    </source>
</reference>
<evidence type="ECO:0000256" key="3">
    <source>
        <dbReference type="ARBA" id="ARBA00008281"/>
    </source>
</evidence>
<dbReference type="PANTHER" id="PTHR35091:SF2">
    <property type="entry name" value="FLAGELLAR PROTEIN FLIL"/>
    <property type="match status" value="1"/>
</dbReference>
<keyword evidence="5 10" id="KW-0145">Chemotaxis</keyword>
<keyword evidence="11" id="KW-0969">Cilium</keyword>
<dbReference type="GO" id="GO:0071978">
    <property type="term" value="P:bacterial-type flagellum-dependent swarming motility"/>
    <property type="evidence" value="ECO:0007669"/>
    <property type="project" value="TreeGrafter"/>
</dbReference>
<evidence type="ECO:0000256" key="1">
    <source>
        <dbReference type="ARBA" id="ARBA00002254"/>
    </source>
</evidence>
<keyword evidence="10" id="KW-0997">Cell inner membrane</keyword>
<dbReference type="GO" id="GO:0005886">
    <property type="term" value="C:plasma membrane"/>
    <property type="evidence" value="ECO:0007669"/>
    <property type="project" value="UniProtKB-SubCell"/>
</dbReference>
<organism evidence="11 12">
    <name type="scientific">Alginatibacterium sediminis</name>
    <dbReference type="NCBI Taxonomy" id="2164068"/>
    <lineage>
        <taxon>Bacteria</taxon>
        <taxon>Pseudomonadati</taxon>
        <taxon>Pseudomonadota</taxon>
        <taxon>Gammaproteobacteria</taxon>
        <taxon>Alteromonadales</taxon>
        <taxon>Alteromonadaceae</taxon>
        <taxon>Alginatibacterium</taxon>
    </lineage>
</organism>
<dbReference type="PANTHER" id="PTHR35091">
    <property type="entry name" value="FLAGELLAR PROTEIN FLIL"/>
    <property type="match status" value="1"/>
</dbReference>
<comment type="subcellular location">
    <subcellularLocation>
        <location evidence="10">Cell inner membrane</location>
    </subcellularLocation>
    <subcellularLocation>
        <location evidence="2">Cell membrane</location>
        <topology evidence="2">Single-pass membrane protein</topology>
    </subcellularLocation>
</comment>
<evidence type="ECO:0000313" key="12">
    <source>
        <dbReference type="Proteomes" id="UP000286482"/>
    </source>
</evidence>
<protein>
    <recommendedName>
        <fullName evidence="10">Flagellar protein FliL</fullName>
    </recommendedName>
</protein>
<dbReference type="EMBL" id="RAQO01000004">
    <property type="protein sequence ID" value="RKF19486.1"/>
    <property type="molecule type" value="Genomic_DNA"/>
</dbReference>
<keyword evidence="7 10" id="KW-0283">Flagellar rotation</keyword>
<dbReference type="OrthoDB" id="5829285at2"/>
<evidence type="ECO:0000256" key="2">
    <source>
        <dbReference type="ARBA" id="ARBA00004162"/>
    </source>
</evidence>
<keyword evidence="6 10" id="KW-0812">Transmembrane</keyword>
<keyword evidence="8 10" id="KW-1133">Transmembrane helix</keyword>
<keyword evidence="12" id="KW-1185">Reference proteome</keyword>
<keyword evidence="4" id="KW-1003">Cell membrane</keyword>
<evidence type="ECO:0000256" key="4">
    <source>
        <dbReference type="ARBA" id="ARBA00022475"/>
    </source>
</evidence>
<dbReference type="NCBIfam" id="NF004285">
    <property type="entry name" value="PRK05696.1"/>
    <property type="match status" value="1"/>
</dbReference>
<evidence type="ECO:0000256" key="6">
    <source>
        <dbReference type="ARBA" id="ARBA00022692"/>
    </source>
</evidence>
<dbReference type="AlphaFoldDB" id="A0A420EFZ0"/>
<keyword evidence="9 10" id="KW-0472">Membrane</keyword>
<feature type="transmembrane region" description="Helical" evidence="10">
    <location>
        <begin position="21"/>
        <end position="42"/>
    </location>
</feature>
<sequence>MADDKELLVEDGKEGKGKKKLIIIIAGVVVLLAVLAGVWFMFFSSDDAAPAASADPNAQQATAVTATAHYVGMPRPFVFNVRSDIRDRLVQIKVQLLVRGASNEALTKQHIPLIESTLLDTFSSASVSELSSVEGKELVRQQSLENVQKKLNDLTGSVVIEKVLFTGFVMQ</sequence>
<dbReference type="GO" id="GO:0006935">
    <property type="term" value="P:chemotaxis"/>
    <property type="evidence" value="ECO:0007669"/>
    <property type="project" value="UniProtKB-KW"/>
</dbReference>
<accession>A0A420EFZ0</accession>
<evidence type="ECO:0000256" key="9">
    <source>
        <dbReference type="ARBA" id="ARBA00023136"/>
    </source>
</evidence>
<dbReference type="GO" id="GO:0009425">
    <property type="term" value="C:bacterial-type flagellum basal body"/>
    <property type="evidence" value="ECO:0007669"/>
    <property type="project" value="InterPro"/>
</dbReference>
<gene>
    <name evidence="11" type="primary">fliL</name>
    <name evidence="11" type="ORF">DBZ36_03195</name>
</gene>
<keyword evidence="11" id="KW-0282">Flagellum</keyword>
<evidence type="ECO:0000256" key="5">
    <source>
        <dbReference type="ARBA" id="ARBA00022500"/>
    </source>
</evidence>
<evidence type="ECO:0000256" key="8">
    <source>
        <dbReference type="ARBA" id="ARBA00022989"/>
    </source>
</evidence>
<comment type="function">
    <text evidence="1 10">Controls the rotational direction of flagella during chemotaxis.</text>
</comment>
<evidence type="ECO:0000313" key="11">
    <source>
        <dbReference type="EMBL" id="RKF19486.1"/>
    </source>
</evidence>
<dbReference type="Pfam" id="PF03748">
    <property type="entry name" value="FliL"/>
    <property type="match status" value="1"/>
</dbReference>
<dbReference type="InterPro" id="IPR005503">
    <property type="entry name" value="FliL"/>
</dbReference>
<dbReference type="RefSeq" id="WP_120353492.1">
    <property type="nucleotide sequence ID" value="NZ_RAQO01000004.1"/>
</dbReference>
<proteinExistence type="inferred from homology"/>
<comment type="similarity">
    <text evidence="3 10">Belongs to the FliL family.</text>
</comment>
<name>A0A420EFZ0_9ALTE</name>